<protein>
    <submittedName>
        <fullName evidence="1">Uncharacterized protein</fullName>
    </submittedName>
</protein>
<reference evidence="1" key="2">
    <citation type="journal article" date="2015" name="Data Brief">
        <title>Shoot transcriptome of the giant reed, Arundo donax.</title>
        <authorList>
            <person name="Barrero R.A."/>
            <person name="Guerrero F.D."/>
            <person name="Moolhuijzen P."/>
            <person name="Goolsby J.A."/>
            <person name="Tidwell J."/>
            <person name="Bellgard S.E."/>
            <person name="Bellgard M.I."/>
        </authorList>
    </citation>
    <scope>NUCLEOTIDE SEQUENCE</scope>
    <source>
        <tissue evidence="1">Shoot tissue taken approximately 20 cm above the soil surface</tissue>
    </source>
</reference>
<accession>A0A0A9HTQ6</accession>
<name>A0A0A9HTQ6_ARUDO</name>
<reference evidence="1" key="1">
    <citation type="submission" date="2014-09" db="EMBL/GenBank/DDBJ databases">
        <authorList>
            <person name="Magalhaes I.L.F."/>
            <person name="Oliveira U."/>
            <person name="Santos F.R."/>
            <person name="Vidigal T.H.D.A."/>
            <person name="Brescovit A.D."/>
            <person name="Santos A.J."/>
        </authorList>
    </citation>
    <scope>NUCLEOTIDE SEQUENCE</scope>
    <source>
        <tissue evidence="1">Shoot tissue taken approximately 20 cm above the soil surface</tissue>
    </source>
</reference>
<sequence length="38" mass="4033">MSLSLVFTGSPSQHIAVAGLNRGSFSKMFTNVLTTKGF</sequence>
<dbReference type="EMBL" id="GBRH01175118">
    <property type="protein sequence ID" value="JAE22778.1"/>
    <property type="molecule type" value="Transcribed_RNA"/>
</dbReference>
<evidence type="ECO:0000313" key="1">
    <source>
        <dbReference type="EMBL" id="JAE22778.1"/>
    </source>
</evidence>
<proteinExistence type="predicted"/>
<dbReference type="AlphaFoldDB" id="A0A0A9HTQ6"/>
<organism evidence="1">
    <name type="scientific">Arundo donax</name>
    <name type="common">Giant reed</name>
    <name type="synonym">Donax arundinaceus</name>
    <dbReference type="NCBI Taxonomy" id="35708"/>
    <lineage>
        <taxon>Eukaryota</taxon>
        <taxon>Viridiplantae</taxon>
        <taxon>Streptophyta</taxon>
        <taxon>Embryophyta</taxon>
        <taxon>Tracheophyta</taxon>
        <taxon>Spermatophyta</taxon>
        <taxon>Magnoliopsida</taxon>
        <taxon>Liliopsida</taxon>
        <taxon>Poales</taxon>
        <taxon>Poaceae</taxon>
        <taxon>PACMAD clade</taxon>
        <taxon>Arundinoideae</taxon>
        <taxon>Arundineae</taxon>
        <taxon>Arundo</taxon>
    </lineage>
</organism>